<feature type="transmembrane region" description="Helical" evidence="3">
    <location>
        <begin position="20"/>
        <end position="38"/>
    </location>
</feature>
<gene>
    <name evidence="5" type="primary">C4H17orf99</name>
</gene>
<keyword evidence="3" id="KW-1133">Transmembrane helix</keyword>
<name>A0A7N4V5Q5_SARHA</name>
<dbReference type="FunCoup" id="A0A7N4V5Q5">
    <property type="interactions" value="109"/>
</dbReference>
<dbReference type="Proteomes" id="UP000007648">
    <property type="component" value="Unassembled WGS sequence"/>
</dbReference>
<dbReference type="GeneTree" id="ENSGT01050000244808"/>
<dbReference type="AlphaFoldDB" id="A0A7N4V5Q5"/>
<dbReference type="InterPro" id="IPR040878">
    <property type="entry name" value="IL-40-like_Ig"/>
</dbReference>
<feature type="domain" description="IL-40-like Ig" evidence="4">
    <location>
        <begin position="181"/>
        <end position="272"/>
    </location>
</feature>
<dbReference type="SUPFAM" id="SSF48726">
    <property type="entry name" value="Immunoglobulin"/>
    <property type="match status" value="1"/>
</dbReference>
<dbReference type="InParanoid" id="A0A7N4V5Q5"/>
<evidence type="ECO:0000256" key="1">
    <source>
        <dbReference type="ARBA" id="ARBA00022729"/>
    </source>
</evidence>
<evidence type="ECO:0000313" key="6">
    <source>
        <dbReference type="Proteomes" id="UP000007648"/>
    </source>
</evidence>
<accession>A0A7N4V5Q5</accession>
<keyword evidence="3" id="KW-0812">Transmembrane</keyword>
<protein>
    <recommendedName>
        <fullName evidence="4">IL-40-like Ig domain-containing protein</fullName>
    </recommendedName>
</protein>
<keyword evidence="2" id="KW-0325">Glycoprotein</keyword>
<keyword evidence="1" id="KW-0732">Signal</keyword>
<feature type="transmembrane region" description="Helical" evidence="3">
    <location>
        <begin position="44"/>
        <end position="67"/>
    </location>
</feature>
<evidence type="ECO:0000256" key="2">
    <source>
        <dbReference type="ARBA" id="ARBA00023180"/>
    </source>
</evidence>
<evidence type="ECO:0000259" key="4">
    <source>
        <dbReference type="Pfam" id="PF17736"/>
    </source>
</evidence>
<sequence length="301" mass="34086">MIRNILLSTPLLWKKKKTTFLHSFFLLFFLSLHLSLFFHLFPSIYFFLLLPFFPSLFPFPFLSFVFFEILHMRFANPLFSTGVLSKPIISYKVVKFFPKSRLVHILCHSIQGSLPIIYTLMESSNITVSKKIMDNGPAKFPILATFKTRPDLLNYYCRASTASGERAYSDVLKLFWELWVPVSQPQANFSLVGTGSSQMVVVSCLASEGSPPITYMLLRKNGHILMEETPLPGRPANFSFPVNKISAWYACQAKNTGNTQRSALTLVPPGELPLAPTFVLAVSLTSMVAAFIILYQNMMKR</sequence>
<dbReference type="Pfam" id="PF17736">
    <property type="entry name" value="Ig_C17orf99"/>
    <property type="match status" value="2"/>
</dbReference>
<keyword evidence="3" id="KW-0472">Membrane</keyword>
<proteinExistence type="predicted"/>
<reference evidence="5 6" key="1">
    <citation type="journal article" date="2011" name="Proc. Natl. Acad. Sci. U.S.A.">
        <title>Genetic diversity and population structure of the endangered marsupial Sarcophilus harrisii (Tasmanian devil).</title>
        <authorList>
            <person name="Miller W."/>
            <person name="Hayes V.M."/>
            <person name="Ratan A."/>
            <person name="Petersen D.C."/>
            <person name="Wittekindt N.E."/>
            <person name="Miller J."/>
            <person name="Walenz B."/>
            <person name="Knight J."/>
            <person name="Qi J."/>
            <person name="Zhao F."/>
            <person name="Wang Q."/>
            <person name="Bedoya-Reina O.C."/>
            <person name="Katiyar N."/>
            <person name="Tomsho L.P."/>
            <person name="Kasson L.M."/>
            <person name="Hardie R.A."/>
            <person name="Woodbridge P."/>
            <person name="Tindall E.A."/>
            <person name="Bertelsen M.F."/>
            <person name="Dixon D."/>
            <person name="Pyecroft S."/>
            <person name="Helgen K.M."/>
            <person name="Lesk A.M."/>
            <person name="Pringle T.H."/>
            <person name="Patterson N."/>
            <person name="Zhang Y."/>
            <person name="Kreiss A."/>
            <person name="Woods G.M."/>
            <person name="Jones M.E."/>
            <person name="Schuster S.C."/>
        </authorList>
    </citation>
    <scope>NUCLEOTIDE SEQUENCE [LARGE SCALE GENOMIC DNA]</scope>
</reference>
<dbReference type="InterPro" id="IPR036179">
    <property type="entry name" value="Ig-like_dom_sf"/>
</dbReference>
<feature type="transmembrane region" description="Helical" evidence="3">
    <location>
        <begin position="274"/>
        <end position="295"/>
    </location>
</feature>
<evidence type="ECO:0000313" key="5">
    <source>
        <dbReference type="Ensembl" id="ENSSHAP00000041310.1"/>
    </source>
</evidence>
<organism evidence="5 6">
    <name type="scientific">Sarcophilus harrisii</name>
    <name type="common">Tasmanian devil</name>
    <name type="synonym">Sarcophilus laniarius</name>
    <dbReference type="NCBI Taxonomy" id="9305"/>
    <lineage>
        <taxon>Eukaryota</taxon>
        <taxon>Metazoa</taxon>
        <taxon>Chordata</taxon>
        <taxon>Craniata</taxon>
        <taxon>Vertebrata</taxon>
        <taxon>Euteleostomi</taxon>
        <taxon>Mammalia</taxon>
        <taxon>Metatheria</taxon>
        <taxon>Dasyuromorphia</taxon>
        <taxon>Dasyuridae</taxon>
        <taxon>Sarcophilus</taxon>
    </lineage>
</organism>
<reference evidence="5" key="3">
    <citation type="submission" date="2025-09" db="UniProtKB">
        <authorList>
            <consortium name="Ensembl"/>
        </authorList>
    </citation>
    <scope>IDENTIFICATION</scope>
</reference>
<feature type="domain" description="IL-40-like Ig" evidence="4">
    <location>
        <begin position="86"/>
        <end position="178"/>
    </location>
</feature>
<dbReference type="Ensembl" id="ENSSHAT00000042652.1">
    <property type="protein sequence ID" value="ENSSHAP00000041310.1"/>
    <property type="gene ID" value="ENSSHAG00000018227.2"/>
</dbReference>
<evidence type="ECO:0000256" key="3">
    <source>
        <dbReference type="SAM" id="Phobius"/>
    </source>
</evidence>
<reference evidence="5" key="2">
    <citation type="submission" date="2025-08" db="UniProtKB">
        <authorList>
            <consortium name="Ensembl"/>
        </authorList>
    </citation>
    <scope>IDENTIFICATION</scope>
</reference>
<keyword evidence="6" id="KW-1185">Reference proteome</keyword>